<dbReference type="PANTHER" id="PTHR37957:SF1">
    <property type="entry name" value="PHYTASE-LIKE DOMAIN-CONTAINING PROTEIN"/>
    <property type="match status" value="1"/>
</dbReference>
<dbReference type="PROSITE" id="PS00330">
    <property type="entry name" value="HEMOLYSIN_CALCIUM"/>
    <property type="match status" value="1"/>
</dbReference>
<accession>A0ABV6FZR2</accession>
<dbReference type="Gene3D" id="2.150.10.10">
    <property type="entry name" value="Serralysin-like metalloprotease, C-terminal"/>
    <property type="match status" value="1"/>
</dbReference>
<evidence type="ECO:0000313" key="4">
    <source>
        <dbReference type="Proteomes" id="UP001589814"/>
    </source>
</evidence>
<dbReference type="RefSeq" id="WP_245558703.1">
    <property type="nucleotide sequence ID" value="NZ_JBHLVX010000005.1"/>
</dbReference>
<dbReference type="EMBL" id="JBHLVX010000005">
    <property type="protein sequence ID" value="MFC0266589.1"/>
    <property type="molecule type" value="Genomic_DNA"/>
</dbReference>
<evidence type="ECO:0000256" key="1">
    <source>
        <dbReference type="ARBA" id="ARBA00022837"/>
    </source>
</evidence>
<comment type="caution">
    <text evidence="3">The sequence shown here is derived from an EMBL/GenBank/DDBJ whole genome shotgun (WGS) entry which is preliminary data.</text>
</comment>
<dbReference type="InterPro" id="IPR011049">
    <property type="entry name" value="Serralysin-like_metalloprot_C"/>
</dbReference>
<sequence length="566" mass="60850">MPTRSHDTLRFSSSSVVQQAAAETDSLPMIGAASFIGMTTLADGLSFQGTPLGGLSGLVRDGSGGYLAISDDRSDLASARFYSLRMDLGDGRLDDGDVYFTDVTSLRRDDGDFFDTGMIDPEGIAWREDGTLYVSSEGDSSQGIAPFIGHFGRDGQLLSQLELPQAFIPDGEGTYGVRNNQALESLTLTPDGDTLFSATEQALVQDGPAGDSESGSSSRILQYDVQTGRVEHQYVYPTEANQFGLVEMIALDDQHLLALERNYFPDVGNTIRLYEIDLSNASDINGVDSLEGVQNVRPADKRLVADLGDYGIQPDNVEGMSLGPRLADGRQSLVLVSDNNFNDSQDTQFIALALMRNERLDGSSGRDVLVSGPGDDLIRGGADVDTVRFAGSAEAAVLTHDDDGRLTVSSPQGGSDTLEGVELLRFDDGVRLAVPSSLSEKSPGFDSALYLAANPDVAEAVARGKIDALTHYQQYGAAEGRDPNALFDETAYLEANADVAAAVERDELASGWQHYLEWGWQEGRDASDVFHTAEYLEENPDILLAGVNPVEHWLQYGQSEGRELVG</sequence>
<dbReference type="SUPFAM" id="SSF75011">
    <property type="entry name" value="3-carboxy-cis,cis-mucoante lactonizing enzyme"/>
    <property type="match status" value="1"/>
</dbReference>
<evidence type="ECO:0000313" key="3">
    <source>
        <dbReference type="EMBL" id="MFC0266589.1"/>
    </source>
</evidence>
<dbReference type="Pfam" id="PF00353">
    <property type="entry name" value="HemolysinCabind"/>
    <property type="match status" value="1"/>
</dbReference>
<keyword evidence="4" id="KW-1185">Reference proteome</keyword>
<organism evidence="3 4">
    <name type="scientific">Kushneria aurantia</name>
    <dbReference type="NCBI Taxonomy" id="504092"/>
    <lineage>
        <taxon>Bacteria</taxon>
        <taxon>Pseudomonadati</taxon>
        <taxon>Pseudomonadota</taxon>
        <taxon>Gammaproteobacteria</taxon>
        <taxon>Oceanospirillales</taxon>
        <taxon>Halomonadaceae</taxon>
        <taxon>Kushneria</taxon>
    </lineage>
</organism>
<keyword evidence="1" id="KW-0106">Calcium</keyword>
<gene>
    <name evidence="3" type="ORF">ACFFHW_01040</name>
</gene>
<feature type="domain" description="Phytase-like" evidence="2">
    <location>
        <begin position="50"/>
        <end position="341"/>
    </location>
</feature>
<dbReference type="InterPro" id="IPR001343">
    <property type="entry name" value="Hemolysn_Ca-bd"/>
</dbReference>
<name>A0ABV6FZR2_9GAMM</name>
<protein>
    <submittedName>
        <fullName evidence="3">Esterase-like activity of phytase family protein</fullName>
    </submittedName>
</protein>
<dbReference type="Proteomes" id="UP001589814">
    <property type="component" value="Unassembled WGS sequence"/>
</dbReference>
<proteinExistence type="predicted"/>
<dbReference type="InterPro" id="IPR027372">
    <property type="entry name" value="Phytase-like_dom"/>
</dbReference>
<reference evidence="3 4" key="1">
    <citation type="submission" date="2024-09" db="EMBL/GenBank/DDBJ databases">
        <authorList>
            <person name="Sun Q."/>
            <person name="Mori K."/>
        </authorList>
    </citation>
    <scope>NUCLEOTIDE SEQUENCE [LARGE SCALE GENOMIC DNA]</scope>
    <source>
        <strain evidence="3 4">CCM 7415</strain>
    </source>
</reference>
<dbReference type="Pfam" id="PF13449">
    <property type="entry name" value="Phytase-like"/>
    <property type="match status" value="1"/>
</dbReference>
<evidence type="ECO:0000259" key="2">
    <source>
        <dbReference type="Pfam" id="PF13449"/>
    </source>
</evidence>
<dbReference type="PANTHER" id="PTHR37957">
    <property type="entry name" value="BLR7070 PROTEIN"/>
    <property type="match status" value="1"/>
</dbReference>
<dbReference type="InterPro" id="IPR018511">
    <property type="entry name" value="Hemolysin-typ_Ca-bd_CS"/>
</dbReference>